<reference evidence="2" key="1">
    <citation type="journal article" date="2021" name="Mol. Ecol. Resour.">
        <title>Apolygus lucorum genome provides insights into omnivorousness and mesophyll feeding.</title>
        <authorList>
            <person name="Liu Y."/>
            <person name="Liu H."/>
            <person name="Wang H."/>
            <person name="Huang T."/>
            <person name="Liu B."/>
            <person name="Yang B."/>
            <person name="Yin L."/>
            <person name="Li B."/>
            <person name="Zhang Y."/>
            <person name="Zhang S."/>
            <person name="Jiang F."/>
            <person name="Zhang X."/>
            <person name="Ren Y."/>
            <person name="Wang B."/>
            <person name="Wang S."/>
            <person name="Lu Y."/>
            <person name="Wu K."/>
            <person name="Fan W."/>
            <person name="Wang G."/>
        </authorList>
    </citation>
    <scope>NUCLEOTIDE SEQUENCE</scope>
    <source>
        <strain evidence="2">12Hb</strain>
    </source>
</reference>
<name>A0A8S9Y2V4_APOLU</name>
<sequence length="129" mass="13906">MNVLTEIASTQCDFRSTEESMFVTKNYYSDPDDTDGESDSQQAKNSGSNETKKNDLRVKGVGNEESSPCNQAKTIMTSSVVEREEMTKPGDAVVAPEKNDSLVADDSTPKADDSTPKADGVDSTISDLK</sequence>
<organism evidence="2 3">
    <name type="scientific">Apolygus lucorum</name>
    <name type="common">Small green plant bug</name>
    <name type="synonym">Lygocoris lucorum</name>
    <dbReference type="NCBI Taxonomy" id="248454"/>
    <lineage>
        <taxon>Eukaryota</taxon>
        <taxon>Metazoa</taxon>
        <taxon>Ecdysozoa</taxon>
        <taxon>Arthropoda</taxon>
        <taxon>Hexapoda</taxon>
        <taxon>Insecta</taxon>
        <taxon>Pterygota</taxon>
        <taxon>Neoptera</taxon>
        <taxon>Paraneoptera</taxon>
        <taxon>Hemiptera</taxon>
        <taxon>Heteroptera</taxon>
        <taxon>Panheteroptera</taxon>
        <taxon>Cimicomorpha</taxon>
        <taxon>Miridae</taxon>
        <taxon>Mirini</taxon>
        <taxon>Apolygus</taxon>
    </lineage>
</organism>
<proteinExistence type="predicted"/>
<dbReference type="EMBL" id="WIXP02000002">
    <property type="protein sequence ID" value="KAF6215632.1"/>
    <property type="molecule type" value="Genomic_DNA"/>
</dbReference>
<feature type="region of interest" description="Disordered" evidence="1">
    <location>
        <begin position="26"/>
        <end position="129"/>
    </location>
</feature>
<keyword evidence="3" id="KW-1185">Reference proteome</keyword>
<feature type="compositionally biased region" description="Basic and acidic residues" evidence="1">
    <location>
        <begin position="107"/>
        <end position="120"/>
    </location>
</feature>
<dbReference type="OrthoDB" id="10540487at2759"/>
<feature type="compositionally biased region" description="Polar residues" evidence="1">
    <location>
        <begin position="64"/>
        <end position="80"/>
    </location>
</feature>
<gene>
    <name evidence="2" type="ORF">GE061_010388</name>
</gene>
<protein>
    <submittedName>
        <fullName evidence="2">Uncharacterized protein</fullName>
    </submittedName>
</protein>
<dbReference type="AlphaFoldDB" id="A0A8S9Y2V4"/>
<accession>A0A8S9Y2V4</accession>
<evidence type="ECO:0000313" key="2">
    <source>
        <dbReference type="EMBL" id="KAF6215632.1"/>
    </source>
</evidence>
<feature type="compositionally biased region" description="Polar residues" evidence="1">
    <location>
        <begin position="39"/>
        <end position="49"/>
    </location>
</feature>
<feature type="non-terminal residue" evidence="2">
    <location>
        <position position="129"/>
    </location>
</feature>
<evidence type="ECO:0000256" key="1">
    <source>
        <dbReference type="SAM" id="MobiDB-lite"/>
    </source>
</evidence>
<evidence type="ECO:0000313" key="3">
    <source>
        <dbReference type="Proteomes" id="UP000466442"/>
    </source>
</evidence>
<dbReference type="Proteomes" id="UP000466442">
    <property type="component" value="Unassembled WGS sequence"/>
</dbReference>
<comment type="caution">
    <text evidence="2">The sequence shown here is derived from an EMBL/GenBank/DDBJ whole genome shotgun (WGS) entry which is preliminary data.</text>
</comment>